<dbReference type="PANTHER" id="PTHR23161">
    <property type="entry name" value="PROTEIN CIP2A"/>
    <property type="match status" value="1"/>
</dbReference>
<feature type="coiled-coil region" evidence="1">
    <location>
        <begin position="649"/>
        <end position="784"/>
    </location>
</feature>
<proteinExistence type="predicted"/>
<feature type="coiled-coil region" evidence="1">
    <location>
        <begin position="289"/>
        <end position="316"/>
    </location>
</feature>
<dbReference type="PANTHER" id="PTHR23161:SF2">
    <property type="entry name" value="PROTEIN CIP2A"/>
    <property type="match status" value="1"/>
</dbReference>
<evidence type="ECO:0000313" key="3">
    <source>
        <dbReference type="Proteomes" id="UP000625711"/>
    </source>
</evidence>
<keyword evidence="3" id="KW-1185">Reference proteome</keyword>
<accession>A0A834IDI2</accession>
<gene>
    <name evidence="2" type="ORF">GWI33_007987</name>
</gene>
<dbReference type="SUPFAM" id="SSF48371">
    <property type="entry name" value="ARM repeat"/>
    <property type="match status" value="1"/>
</dbReference>
<dbReference type="AlphaFoldDB" id="A0A834IDI2"/>
<keyword evidence="1" id="KW-0175">Coiled coil</keyword>
<sequence>MDELKGQYNSTLPSCNGSIRIEDAFQRIKKLIIAIEEYIETKAEVKIIQINQYLQALSLTLDLSIFDPHTNLAGKFFISLYDLMNTLESRSMTSWYCVDVLINACKNHTARTALIETYQFLPCLARLIGDQLSNEKKTRLLRLMQDMTCGIKIHWQIPHMSHLISYLCKWIEKGEADVVTLSMGLLVNLCYRNILTVYILQRNVDLKKFIRICLSLKGPLVEVYVCQISIILENISGYIPAEILLKLIDCTFVAVSEAYKKEDSILLRQITEFFTENIKNNHKDSLNVYQKYYDKVEALLDMIENSQDKIKDSECTSVVLQFLDFLIEMEVPEVSAHFLRIISTAIKWIQESTVSFQALAILTTIANNTDVKSENEILTALAVGLPTFILLLNSCKDDSIVLHSEYNKRLGALLQLLTVIIQVKEISSKLISDLQEDIFRKIFAPLLGDDSPRLSENTCSIESVNLYIYALKFLTQLVNCDKSWMEFLNNLLSNSQIHVILAKAICQSPSNVKKLALELSNRSCAEGVSAALTKSQSIMISDKNECNNTNHSTTNNDFTFSLLSVRQNERLDNVLEKVENSIESNNLGNAATSDLMELYNYKLSYLAQAERTALASIEAATRHSSHLQHRLTRLISEQNQLQQSEFRTIQKLEESMRKQDELRSNIKDLHNRLESEKGKVKAYQSQVTLKEQALEELETKVKDLENKLMETTKAKTSVEEQLQKLKQVFTKVEENYSKLEKSLKKKDESLQDANASIKNYSKQVADLEKSLKEKQKRLEETTATLQMKSAILESITKMANSQI</sequence>
<evidence type="ECO:0000313" key="2">
    <source>
        <dbReference type="EMBL" id="KAF7278754.1"/>
    </source>
</evidence>
<reference evidence="2" key="1">
    <citation type="submission" date="2020-08" db="EMBL/GenBank/DDBJ databases">
        <title>Genome sequencing and assembly of the red palm weevil Rhynchophorus ferrugineus.</title>
        <authorList>
            <person name="Dias G.B."/>
            <person name="Bergman C.M."/>
            <person name="Manee M."/>
        </authorList>
    </citation>
    <scope>NUCLEOTIDE SEQUENCE</scope>
    <source>
        <strain evidence="2">AA-2017</strain>
        <tissue evidence="2">Whole larva</tissue>
    </source>
</reference>
<organism evidence="2 3">
    <name type="scientific">Rhynchophorus ferrugineus</name>
    <name type="common">Red palm weevil</name>
    <name type="synonym">Curculio ferrugineus</name>
    <dbReference type="NCBI Taxonomy" id="354439"/>
    <lineage>
        <taxon>Eukaryota</taxon>
        <taxon>Metazoa</taxon>
        <taxon>Ecdysozoa</taxon>
        <taxon>Arthropoda</taxon>
        <taxon>Hexapoda</taxon>
        <taxon>Insecta</taxon>
        <taxon>Pterygota</taxon>
        <taxon>Neoptera</taxon>
        <taxon>Endopterygota</taxon>
        <taxon>Coleoptera</taxon>
        <taxon>Polyphaga</taxon>
        <taxon>Cucujiformia</taxon>
        <taxon>Curculionidae</taxon>
        <taxon>Dryophthorinae</taxon>
        <taxon>Rhynchophorus</taxon>
    </lineage>
</organism>
<dbReference type="OrthoDB" id="73401at2759"/>
<dbReference type="Proteomes" id="UP000625711">
    <property type="component" value="Unassembled WGS sequence"/>
</dbReference>
<protein>
    <recommendedName>
        <fullName evidence="4">Protein CIP2A</fullName>
    </recommendedName>
</protein>
<evidence type="ECO:0000256" key="1">
    <source>
        <dbReference type="SAM" id="Coils"/>
    </source>
</evidence>
<comment type="caution">
    <text evidence="2">The sequence shown here is derived from an EMBL/GenBank/DDBJ whole genome shotgun (WGS) entry which is preliminary data.</text>
</comment>
<evidence type="ECO:0008006" key="4">
    <source>
        <dbReference type="Google" id="ProtNLM"/>
    </source>
</evidence>
<dbReference type="InterPro" id="IPR016024">
    <property type="entry name" value="ARM-type_fold"/>
</dbReference>
<name>A0A834IDI2_RHYFE</name>
<dbReference type="SUPFAM" id="SSF57997">
    <property type="entry name" value="Tropomyosin"/>
    <property type="match status" value="1"/>
</dbReference>
<dbReference type="InterPro" id="IPR042510">
    <property type="entry name" value="CIP2A"/>
</dbReference>
<dbReference type="EMBL" id="JAACXV010000388">
    <property type="protein sequence ID" value="KAF7278754.1"/>
    <property type="molecule type" value="Genomic_DNA"/>
</dbReference>
<dbReference type="Gene3D" id="1.10.287.1490">
    <property type="match status" value="1"/>
</dbReference>